<accession>A0A9P6G435</accession>
<comment type="caution">
    <text evidence="1">The sequence shown here is derived from an EMBL/GenBank/DDBJ whole genome shotgun (WGS) entry which is preliminary data.</text>
</comment>
<dbReference type="Proteomes" id="UP000756921">
    <property type="component" value="Unassembled WGS sequence"/>
</dbReference>
<dbReference type="AlphaFoldDB" id="A0A9P6G435"/>
<dbReference type="OrthoDB" id="3782706at2759"/>
<protein>
    <submittedName>
        <fullName evidence="1">Uncharacterized protein</fullName>
    </submittedName>
</protein>
<sequence length="47" mass="5466">MFGTQFKEGDQLLHGECRVIERKEDDASTMNVVLRILHFRGSIEDMI</sequence>
<name>A0A9P6G435_9PLEO</name>
<reference evidence="1" key="1">
    <citation type="journal article" date="2020" name="Mol. Plant Microbe Interact.">
        <title>Genome Sequence of the Biocontrol Agent Coniothyrium minitans strain Conio (IMI 134523).</title>
        <authorList>
            <person name="Patel D."/>
            <person name="Shittu T.A."/>
            <person name="Baroncelli R."/>
            <person name="Muthumeenakshi S."/>
            <person name="Osborne T.H."/>
            <person name="Janganan T.K."/>
            <person name="Sreenivasaprasad S."/>
        </authorList>
    </citation>
    <scope>NUCLEOTIDE SEQUENCE</scope>
    <source>
        <strain evidence="1">Conio</strain>
    </source>
</reference>
<evidence type="ECO:0000313" key="2">
    <source>
        <dbReference type="Proteomes" id="UP000756921"/>
    </source>
</evidence>
<gene>
    <name evidence="1" type="ORF">PMIN01_13575</name>
</gene>
<dbReference type="EMBL" id="WJXW01000020">
    <property type="protein sequence ID" value="KAF9728442.1"/>
    <property type="molecule type" value="Genomic_DNA"/>
</dbReference>
<organism evidence="1 2">
    <name type="scientific">Paraphaeosphaeria minitans</name>
    <dbReference type="NCBI Taxonomy" id="565426"/>
    <lineage>
        <taxon>Eukaryota</taxon>
        <taxon>Fungi</taxon>
        <taxon>Dikarya</taxon>
        <taxon>Ascomycota</taxon>
        <taxon>Pezizomycotina</taxon>
        <taxon>Dothideomycetes</taxon>
        <taxon>Pleosporomycetidae</taxon>
        <taxon>Pleosporales</taxon>
        <taxon>Massarineae</taxon>
        <taxon>Didymosphaeriaceae</taxon>
        <taxon>Paraphaeosphaeria</taxon>
    </lineage>
</organism>
<evidence type="ECO:0000313" key="1">
    <source>
        <dbReference type="EMBL" id="KAF9728442.1"/>
    </source>
</evidence>
<proteinExistence type="predicted"/>
<keyword evidence="2" id="KW-1185">Reference proteome</keyword>